<dbReference type="GO" id="GO:0004674">
    <property type="term" value="F:protein serine/threonine kinase activity"/>
    <property type="evidence" value="ECO:0007669"/>
    <property type="project" value="UniProtKB-KW"/>
</dbReference>
<evidence type="ECO:0000259" key="13">
    <source>
        <dbReference type="PROSITE" id="PS50011"/>
    </source>
</evidence>
<dbReference type="InterPro" id="IPR008271">
    <property type="entry name" value="Ser/Thr_kinase_AS"/>
</dbReference>
<dbReference type="OrthoDB" id="1732493at2759"/>
<dbReference type="Pfam" id="PF00069">
    <property type="entry name" value="Pkinase"/>
    <property type="match status" value="1"/>
</dbReference>
<evidence type="ECO:0000313" key="15">
    <source>
        <dbReference type="Proteomes" id="UP000007800"/>
    </source>
</evidence>
<dbReference type="RefSeq" id="XP_002768435.1">
    <property type="nucleotide sequence ID" value="XM_002768389.1"/>
</dbReference>
<dbReference type="PROSITE" id="PS00108">
    <property type="entry name" value="PROTEIN_KINASE_ST"/>
    <property type="match status" value="1"/>
</dbReference>
<keyword evidence="2" id="KW-0723">Serine/threonine-protein kinase</keyword>
<dbReference type="InterPro" id="IPR000719">
    <property type="entry name" value="Prot_kinase_dom"/>
</dbReference>
<keyword evidence="6" id="KW-0067">ATP-binding</keyword>
<dbReference type="PROSITE" id="PS50011">
    <property type="entry name" value="PROTEIN_KINASE_DOM"/>
    <property type="match status" value="1"/>
</dbReference>
<organism evidence="15">
    <name type="scientific">Perkinsus marinus (strain ATCC 50983 / TXsc)</name>
    <dbReference type="NCBI Taxonomy" id="423536"/>
    <lineage>
        <taxon>Eukaryota</taxon>
        <taxon>Sar</taxon>
        <taxon>Alveolata</taxon>
        <taxon>Perkinsozoa</taxon>
        <taxon>Perkinsea</taxon>
        <taxon>Perkinsida</taxon>
        <taxon>Perkinsidae</taxon>
        <taxon>Perkinsus</taxon>
    </lineage>
</organism>
<dbReference type="GO" id="GO:0005524">
    <property type="term" value="F:ATP binding"/>
    <property type="evidence" value="ECO:0007669"/>
    <property type="project" value="UniProtKB-KW"/>
</dbReference>
<protein>
    <recommendedName>
        <fullName evidence="8">Cyclin-dependent kinase 2 homolog</fullName>
    </recommendedName>
    <alternativeName>
        <fullName evidence="9">Cell division control protein 2 homolog</fullName>
    </alternativeName>
    <alternativeName>
        <fullName evidence="10">cdc2-related kinase 2</fullName>
    </alternativeName>
</protein>
<evidence type="ECO:0000256" key="11">
    <source>
        <dbReference type="SAM" id="MobiDB-lite"/>
    </source>
</evidence>
<dbReference type="Gene3D" id="1.10.510.10">
    <property type="entry name" value="Transferase(Phosphotransferase) domain 1"/>
    <property type="match status" value="1"/>
</dbReference>
<gene>
    <name evidence="14" type="ORF">Pmar_PMAR009073</name>
</gene>
<dbReference type="InterPro" id="IPR050108">
    <property type="entry name" value="CDK"/>
</dbReference>
<proteinExistence type="inferred from homology"/>
<dbReference type="GO" id="GO:0005634">
    <property type="term" value="C:nucleus"/>
    <property type="evidence" value="ECO:0007669"/>
    <property type="project" value="TreeGrafter"/>
</dbReference>
<evidence type="ECO:0000256" key="9">
    <source>
        <dbReference type="ARBA" id="ARBA00041902"/>
    </source>
</evidence>
<keyword evidence="12" id="KW-0472">Membrane</keyword>
<evidence type="ECO:0000256" key="7">
    <source>
        <dbReference type="ARBA" id="ARBA00038543"/>
    </source>
</evidence>
<comment type="subunit">
    <text evidence="7">May form a complex composed of at least the catalytic subunit CRK2 and a cyclin.</text>
</comment>
<keyword evidence="12" id="KW-1133">Transmembrane helix</keyword>
<dbReference type="FunFam" id="1.10.510.10:FF:000624">
    <property type="entry name" value="Mitogen-activated protein kinase"/>
    <property type="match status" value="1"/>
</dbReference>
<dbReference type="PANTHER" id="PTHR24056">
    <property type="entry name" value="CELL DIVISION PROTEIN KINASE"/>
    <property type="match status" value="1"/>
</dbReference>
<evidence type="ECO:0000256" key="4">
    <source>
        <dbReference type="ARBA" id="ARBA00022741"/>
    </source>
</evidence>
<keyword evidence="14" id="KW-0131">Cell cycle</keyword>
<keyword evidence="12" id="KW-0812">Transmembrane</keyword>
<evidence type="ECO:0000256" key="2">
    <source>
        <dbReference type="ARBA" id="ARBA00022527"/>
    </source>
</evidence>
<sequence length="453" mass="50201">MTGSRMPPSNIEYDPEGAVGFETSPAAADSPPPLPSPPPRDFSVDWIRAGSIYAVVFVHTAVTVQWSVKDLTPEELDKIQVLIRQFMQFGLGQFFCLSGAACRRLFIIICSLSLVWVMFATGMGERTDLWSNMTFSVLFYNYWYLYGIIYTFGNNIQEQAHYYPSFGRWITKHRPLGYTLMPEASRSRDQDDKLEYGISHRASNPAYMRLPAHPIGGGDTLKESTSNSAATLSMLPVDQASADLTHTAIDDDDDDLPLTKPKESWTERLAGHAQKINDARICAVKTIKLRDESEGIPASVLREILHRDLKPHNILLNEDCTAIKIADFGLAREVGIPTGPLAIDVVTLWYRSPEAILGATAYGDSLDVWSIGCIIMEMLRGKPFVAGSSPEDQICKIFAILGAPDGSTGWPDVERLPLWKSYMRLASRVVPLSDILPEGTSPIAIDLATRMLK</sequence>
<dbReference type="GO" id="GO:0051301">
    <property type="term" value="P:cell division"/>
    <property type="evidence" value="ECO:0007669"/>
    <property type="project" value="UniProtKB-KW"/>
</dbReference>
<evidence type="ECO:0000256" key="12">
    <source>
        <dbReference type="SAM" id="Phobius"/>
    </source>
</evidence>
<keyword evidence="4" id="KW-0547">Nucleotide-binding</keyword>
<dbReference type="InParanoid" id="C5LQ45"/>
<dbReference type="EMBL" id="GG684423">
    <property type="protein sequence ID" value="EER01153.1"/>
    <property type="molecule type" value="Genomic_DNA"/>
</dbReference>
<evidence type="ECO:0000256" key="6">
    <source>
        <dbReference type="ARBA" id="ARBA00022840"/>
    </source>
</evidence>
<dbReference type="GeneID" id="9057994"/>
<keyword evidence="3" id="KW-0808">Transferase</keyword>
<name>C5LQ45_PERM5</name>
<keyword evidence="14" id="KW-0132">Cell division</keyword>
<feature type="region of interest" description="Disordered" evidence="11">
    <location>
        <begin position="1"/>
        <end position="37"/>
    </location>
</feature>
<feature type="transmembrane region" description="Helical" evidence="12">
    <location>
        <begin position="105"/>
        <end position="123"/>
    </location>
</feature>
<accession>C5LQ45</accession>
<evidence type="ECO:0000256" key="10">
    <source>
        <dbReference type="ARBA" id="ARBA00042858"/>
    </source>
</evidence>
<dbReference type="SMART" id="SM00220">
    <property type="entry name" value="S_TKc"/>
    <property type="match status" value="1"/>
</dbReference>
<evidence type="ECO:0000313" key="14">
    <source>
        <dbReference type="EMBL" id="EER01153.1"/>
    </source>
</evidence>
<dbReference type="SUPFAM" id="SSF56112">
    <property type="entry name" value="Protein kinase-like (PK-like)"/>
    <property type="match status" value="1"/>
</dbReference>
<evidence type="ECO:0000256" key="3">
    <source>
        <dbReference type="ARBA" id="ARBA00022679"/>
    </source>
</evidence>
<dbReference type="InterPro" id="IPR011009">
    <property type="entry name" value="Kinase-like_dom_sf"/>
</dbReference>
<evidence type="ECO:0000256" key="5">
    <source>
        <dbReference type="ARBA" id="ARBA00022777"/>
    </source>
</evidence>
<dbReference type="Proteomes" id="UP000007800">
    <property type="component" value="Unassembled WGS sequence"/>
</dbReference>
<dbReference type="AlphaFoldDB" id="C5LQ45"/>
<feature type="domain" description="Protein kinase" evidence="13">
    <location>
        <begin position="83"/>
        <end position="453"/>
    </location>
</feature>
<evidence type="ECO:0000256" key="1">
    <source>
        <dbReference type="ARBA" id="ARBA00006485"/>
    </source>
</evidence>
<reference evidence="14 15" key="1">
    <citation type="submission" date="2008-07" db="EMBL/GenBank/DDBJ databases">
        <authorList>
            <person name="El-Sayed N."/>
            <person name="Caler E."/>
            <person name="Inman J."/>
            <person name="Amedeo P."/>
            <person name="Hass B."/>
            <person name="Wortman J."/>
        </authorList>
    </citation>
    <scope>NUCLEOTIDE SEQUENCE [LARGE SCALE GENOMIC DNA]</scope>
    <source>
        <strain evidence="15">ATCC 50983 / TXsc</strain>
    </source>
</reference>
<keyword evidence="5 14" id="KW-0418">Kinase</keyword>
<feature type="transmembrane region" description="Helical" evidence="12">
    <location>
        <begin position="129"/>
        <end position="152"/>
    </location>
</feature>
<evidence type="ECO:0000256" key="8">
    <source>
        <dbReference type="ARBA" id="ARBA00039612"/>
    </source>
</evidence>
<comment type="similarity">
    <text evidence="1">Belongs to the protein kinase superfamily. CMGC Ser/Thr protein kinase family. CDC2/CDKX subfamily.</text>
</comment>
<keyword evidence="15" id="KW-1185">Reference proteome</keyword>